<evidence type="ECO:0000313" key="2">
    <source>
        <dbReference type="EMBL" id="EWS77112.1"/>
    </source>
</evidence>
<reference evidence="2 4" key="1">
    <citation type="journal article" date="2014" name="Genome Announc.">
        <title>Draft Genome Sequence of Xylella fastidiosa Pear Leaf Scorch Strain in Taiwan.</title>
        <authorList>
            <person name="Su C.C."/>
            <person name="Deng W.L."/>
            <person name="Jan F.J."/>
            <person name="Chang C.J."/>
            <person name="Huang H."/>
            <person name="Chen J."/>
        </authorList>
    </citation>
    <scope>NUCLEOTIDE SEQUENCE [LARGE SCALE GENOMIC DNA]</scope>
    <source>
        <strain evidence="2 4">PLS229</strain>
    </source>
</reference>
<evidence type="ECO:0000313" key="3">
    <source>
        <dbReference type="EMBL" id="MCD8473802.1"/>
    </source>
</evidence>
<dbReference type="KEGG" id="xtw:AB672_05280"/>
<feature type="transmembrane region" description="Helical" evidence="1">
    <location>
        <begin position="21"/>
        <end position="44"/>
    </location>
</feature>
<keyword evidence="5" id="KW-1185">Reference proteome</keyword>
<dbReference type="EMBL" id="JAJPPU010000002">
    <property type="protein sequence ID" value="MCD8473802.1"/>
    <property type="molecule type" value="Genomic_DNA"/>
</dbReference>
<name>Z9JH96_9GAMM</name>
<comment type="caution">
    <text evidence="2">The sequence shown here is derived from an EMBL/GenBank/DDBJ whole genome shotgun (WGS) entry which is preliminary data.</text>
</comment>
<dbReference type="EMBL" id="JDSQ01000032">
    <property type="protein sequence ID" value="EWS77112.1"/>
    <property type="molecule type" value="Genomic_DNA"/>
</dbReference>
<evidence type="ECO:0000313" key="4">
    <source>
        <dbReference type="Proteomes" id="UP000020406"/>
    </source>
</evidence>
<reference evidence="3" key="2">
    <citation type="submission" date="2021-11" db="EMBL/GenBank/DDBJ databases">
        <title>Genome sequence of Xylella taiwanensis PLS432.</title>
        <authorList>
            <person name="Weng L.-W."/>
            <person name="Su C.-C."/>
            <person name="Tsai C.-W."/>
            <person name="Kuo C.-H."/>
        </authorList>
    </citation>
    <scope>NUCLEOTIDE SEQUENCE</scope>
    <source>
        <strain evidence="3">PLS432</strain>
    </source>
</reference>
<dbReference type="GeneID" id="68900697"/>
<keyword evidence="1" id="KW-0812">Transmembrane</keyword>
<dbReference type="eggNOG" id="ENOG5031I4N">
    <property type="taxonomic scope" value="Bacteria"/>
</dbReference>
<dbReference type="Proteomes" id="UP000020406">
    <property type="component" value="Unassembled WGS sequence"/>
</dbReference>
<dbReference type="RefSeq" id="WP_038272829.1">
    <property type="nucleotide sequence ID" value="NZ_CP053627.1"/>
</dbReference>
<evidence type="ECO:0000256" key="1">
    <source>
        <dbReference type="SAM" id="Phobius"/>
    </source>
</evidence>
<proteinExistence type="predicted"/>
<keyword evidence="1" id="KW-0472">Membrane</keyword>
<sequence>MTDFNARERSSLTLSRRSKREWYGLIFGWLLLVVAGCCSLWHMAREHGVLLHGDGLLWASIGIASLSVLGAVMWYCRRRLVQALFVPRLPPDWISATLCIQTALPYLPVSPHTVLPCHDASWQRFCSGLLIAEDLDPSAAQRPPWETLDAQACIDRLEQLRESWQQASQRRMQQQQRRYWLEMVLALLDHGVCRPLHDGSLPDTLALRTECLLLSVDQGPLVLNDVPGVFARRLWLALHALPEAQRAKAHVQWLLLHVLYALGTEVKALDALAQMVLVLAWNPEMDLDQVEVAYAQAAEYRKRMCAWLVRAAQVIVSESPQMRLDKYLLLLCPLLGSLGGDDIGYVEALRPLHTGFTQLYGARLRILVVLANEVEQQSGLRPLSVPSSMAQRLPQDSSLLGR</sequence>
<gene>
    <name evidence="2" type="ORF">AF72_12600</name>
    <name evidence="3" type="ORF">LPH55_10125</name>
</gene>
<dbReference type="PATRIC" id="fig|1444770.3.peg.2978"/>
<dbReference type="AlphaFoldDB" id="Z9JH96"/>
<dbReference type="OrthoDB" id="6002845at2"/>
<feature type="transmembrane region" description="Helical" evidence="1">
    <location>
        <begin position="56"/>
        <end position="76"/>
    </location>
</feature>
<accession>Z9JH96</accession>
<organism evidence="2 4">
    <name type="scientific">Xylella taiwanensis</name>
    <dbReference type="NCBI Taxonomy" id="1444770"/>
    <lineage>
        <taxon>Bacteria</taxon>
        <taxon>Pseudomonadati</taxon>
        <taxon>Pseudomonadota</taxon>
        <taxon>Gammaproteobacteria</taxon>
        <taxon>Lysobacterales</taxon>
        <taxon>Lysobacteraceae</taxon>
        <taxon>Xylella</taxon>
    </lineage>
</organism>
<protein>
    <submittedName>
        <fullName evidence="2">Uncharacterized protein</fullName>
    </submittedName>
</protein>
<evidence type="ECO:0000313" key="5">
    <source>
        <dbReference type="Proteomes" id="UP001430701"/>
    </source>
</evidence>
<keyword evidence="1" id="KW-1133">Transmembrane helix</keyword>
<dbReference type="Proteomes" id="UP001430701">
    <property type="component" value="Unassembled WGS sequence"/>
</dbReference>